<keyword evidence="2" id="KW-1185">Reference proteome</keyword>
<comment type="caution">
    <text evidence="1">The sequence shown here is derived from an EMBL/GenBank/DDBJ whole genome shotgun (WGS) entry which is preliminary data.</text>
</comment>
<protein>
    <submittedName>
        <fullName evidence="1">Uncharacterized protein</fullName>
    </submittedName>
</protein>
<sequence length="90" mass="9809">MSSHKLQNIVAIRVALIHSVGPSSVWSHVPSECNAAAAASWGSECWSLHHVQDPGDISKLRHSSAAELVVWQETHISEEHLILLHNSSSL</sequence>
<dbReference type="Proteomes" id="UP001159363">
    <property type="component" value="Chromosome 10"/>
</dbReference>
<evidence type="ECO:0000313" key="2">
    <source>
        <dbReference type="Proteomes" id="UP001159363"/>
    </source>
</evidence>
<organism evidence="1 2">
    <name type="scientific">Dryococelus australis</name>
    <dbReference type="NCBI Taxonomy" id="614101"/>
    <lineage>
        <taxon>Eukaryota</taxon>
        <taxon>Metazoa</taxon>
        <taxon>Ecdysozoa</taxon>
        <taxon>Arthropoda</taxon>
        <taxon>Hexapoda</taxon>
        <taxon>Insecta</taxon>
        <taxon>Pterygota</taxon>
        <taxon>Neoptera</taxon>
        <taxon>Polyneoptera</taxon>
        <taxon>Phasmatodea</taxon>
        <taxon>Verophasmatodea</taxon>
        <taxon>Anareolatae</taxon>
        <taxon>Phasmatidae</taxon>
        <taxon>Eurycanthinae</taxon>
        <taxon>Dryococelus</taxon>
    </lineage>
</organism>
<reference evidence="1 2" key="1">
    <citation type="submission" date="2023-02" db="EMBL/GenBank/DDBJ databases">
        <title>LHISI_Scaffold_Assembly.</title>
        <authorList>
            <person name="Stuart O.P."/>
            <person name="Cleave R."/>
            <person name="Magrath M.J.L."/>
            <person name="Mikheyev A.S."/>
        </authorList>
    </citation>
    <scope>NUCLEOTIDE SEQUENCE [LARGE SCALE GENOMIC DNA]</scope>
    <source>
        <strain evidence="1">Daus_M_001</strain>
        <tissue evidence="1">Leg muscle</tissue>
    </source>
</reference>
<gene>
    <name evidence="1" type="ORF">PR048_026936</name>
</gene>
<evidence type="ECO:0000313" key="1">
    <source>
        <dbReference type="EMBL" id="KAJ8873302.1"/>
    </source>
</evidence>
<proteinExistence type="predicted"/>
<dbReference type="EMBL" id="JARBHB010000011">
    <property type="protein sequence ID" value="KAJ8873302.1"/>
    <property type="molecule type" value="Genomic_DNA"/>
</dbReference>
<name>A0ABQ9GMQ7_9NEOP</name>
<accession>A0ABQ9GMQ7</accession>